<dbReference type="AlphaFoldDB" id="A0AAW2K7B9"/>
<organism evidence="1">
    <name type="scientific">Sesamum calycinum</name>
    <dbReference type="NCBI Taxonomy" id="2727403"/>
    <lineage>
        <taxon>Eukaryota</taxon>
        <taxon>Viridiplantae</taxon>
        <taxon>Streptophyta</taxon>
        <taxon>Embryophyta</taxon>
        <taxon>Tracheophyta</taxon>
        <taxon>Spermatophyta</taxon>
        <taxon>Magnoliopsida</taxon>
        <taxon>eudicotyledons</taxon>
        <taxon>Gunneridae</taxon>
        <taxon>Pentapetalae</taxon>
        <taxon>asterids</taxon>
        <taxon>lamiids</taxon>
        <taxon>Lamiales</taxon>
        <taxon>Pedaliaceae</taxon>
        <taxon>Sesamum</taxon>
    </lineage>
</organism>
<name>A0AAW2K7B9_9LAMI</name>
<comment type="caution">
    <text evidence="1">The sequence shown here is derived from an EMBL/GenBank/DDBJ whole genome shotgun (WGS) entry which is preliminary data.</text>
</comment>
<sequence>MGTDAQFYALDSDRETVDGRALSEEPNPSECVAEFGEFGAYGAPNLVIREENSAPSPKVKVLNSKPFGDARNTKELENLLLDMETYFQTGYVPNAEKASI</sequence>
<reference evidence="1" key="1">
    <citation type="submission" date="2020-06" db="EMBL/GenBank/DDBJ databases">
        <authorList>
            <person name="Li T."/>
            <person name="Hu X."/>
            <person name="Zhang T."/>
            <person name="Song X."/>
            <person name="Zhang H."/>
            <person name="Dai N."/>
            <person name="Sheng W."/>
            <person name="Hou X."/>
            <person name="Wei L."/>
        </authorList>
    </citation>
    <scope>NUCLEOTIDE SEQUENCE</scope>
    <source>
        <strain evidence="1">KEN8</strain>
        <tissue evidence="1">Leaf</tissue>
    </source>
</reference>
<evidence type="ECO:0000313" key="1">
    <source>
        <dbReference type="EMBL" id="KAL0302825.1"/>
    </source>
</evidence>
<proteinExistence type="predicted"/>
<gene>
    <name evidence="1" type="ORF">Scaly_3020700</name>
</gene>
<reference evidence="1" key="2">
    <citation type="journal article" date="2024" name="Plant">
        <title>Genomic evolution and insights into agronomic trait innovations of Sesamum species.</title>
        <authorList>
            <person name="Miao H."/>
            <person name="Wang L."/>
            <person name="Qu L."/>
            <person name="Liu H."/>
            <person name="Sun Y."/>
            <person name="Le M."/>
            <person name="Wang Q."/>
            <person name="Wei S."/>
            <person name="Zheng Y."/>
            <person name="Lin W."/>
            <person name="Duan Y."/>
            <person name="Cao H."/>
            <person name="Xiong S."/>
            <person name="Wang X."/>
            <person name="Wei L."/>
            <person name="Li C."/>
            <person name="Ma Q."/>
            <person name="Ju M."/>
            <person name="Zhao R."/>
            <person name="Li G."/>
            <person name="Mu C."/>
            <person name="Tian Q."/>
            <person name="Mei H."/>
            <person name="Zhang T."/>
            <person name="Gao T."/>
            <person name="Zhang H."/>
        </authorList>
    </citation>
    <scope>NUCLEOTIDE SEQUENCE</scope>
    <source>
        <strain evidence="1">KEN8</strain>
    </source>
</reference>
<protein>
    <submittedName>
        <fullName evidence="1">Uncharacterized protein</fullName>
    </submittedName>
</protein>
<dbReference type="EMBL" id="JACGWM010000498">
    <property type="protein sequence ID" value="KAL0302825.1"/>
    <property type="molecule type" value="Genomic_DNA"/>
</dbReference>
<accession>A0AAW2K7B9</accession>